<dbReference type="InterPro" id="IPR002797">
    <property type="entry name" value="Polysacc_synth"/>
</dbReference>
<feature type="transmembrane region" description="Helical" evidence="6">
    <location>
        <begin position="181"/>
        <end position="206"/>
    </location>
</feature>
<evidence type="ECO:0000313" key="7">
    <source>
        <dbReference type="EMBL" id="TLS53363.1"/>
    </source>
</evidence>
<dbReference type="CDD" id="cd13124">
    <property type="entry name" value="MATE_SpoVB_like"/>
    <property type="match status" value="1"/>
</dbReference>
<accession>A0A5R9GK89</accession>
<protein>
    <submittedName>
        <fullName evidence="7">Polysaccharide biosynthesis protein</fullName>
    </submittedName>
</protein>
<proteinExistence type="predicted"/>
<evidence type="ECO:0000256" key="3">
    <source>
        <dbReference type="ARBA" id="ARBA00022692"/>
    </source>
</evidence>
<keyword evidence="8" id="KW-1185">Reference proteome</keyword>
<feature type="transmembrane region" description="Helical" evidence="6">
    <location>
        <begin position="157"/>
        <end position="175"/>
    </location>
</feature>
<dbReference type="InterPro" id="IPR024923">
    <property type="entry name" value="PG_synth_SpoVB"/>
</dbReference>
<dbReference type="InterPro" id="IPR050833">
    <property type="entry name" value="Poly_Biosynth_Transport"/>
</dbReference>
<feature type="transmembrane region" description="Helical" evidence="6">
    <location>
        <begin position="351"/>
        <end position="374"/>
    </location>
</feature>
<evidence type="ECO:0000313" key="8">
    <source>
        <dbReference type="Proteomes" id="UP000309676"/>
    </source>
</evidence>
<feature type="transmembrane region" description="Helical" evidence="6">
    <location>
        <begin position="91"/>
        <end position="113"/>
    </location>
</feature>
<keyword evidence="5 6" id="KW-0472">Membrane</keyword>
<feature type="transmembrane region" description="Helical" evidence="6">
    <location>
        <begin position="315"/>
        <end position="339"/>
    </location>
</feature>
<name>A0A5R9GK89_9BACL</name>
<evidence type="ECO:0000256" key="6">
    <source>
        <dbReference type="SAM" id="Phobius"/>
    </source>
</evidence>
<dbReference type="GO" id="GO:0005886">
    <property type="term" value="C:plasma membrane"/>
    <property type="evidence" value="ECO:0007669"/>
    <property type="project" value="UniProtKB-SubCell"/>
</dbReference>
<keyword evidence="4 6" id="KW-1133">Transmembrane helix</keyword>
<dbReference type="Pfam" id="PF01943">
    <property type="entry name" value="Polysacc_synt"/>
    <property type="match status" value="1"/>
</dbReference>
<comment type="subcellular location">
    <subcellularLocation>
        <location evidence="1">Cell membrane</location>
        <topology evidence="1">Multi-pass membrane protein</topology>
    </subcellularLocation>
</comment>
<feature type="transmembrane region" description="Helical" evidence="6">
    <location>
        <begin position="261"/>
        <end position="282"/>
    </location>
</feature>
<sequence>MSGKMLLRGTLILAGAALVARVLGVVQRIPLQRLLDDAGMSTYVTSYNVYMWLLVLATAGFPSAIAKLVSEKYALGRPEEGEAIRRAANRYALVAGVGAAALVFALAPALAAVNKDPNATLAIRALAPALILFPWIAVERGYFQGRQRMGANGLSQIWEQILRVVTSIVLAYFLLELGYGIVWASAGASFGGVLGAVAAAAVMLYYGAKLRREPAPARAAAAGDGGAVVAVSAPGVPEAGLTADSAVASADASSFRSIFRAILKLSIPVSITALAVPTIYLIDSLATKPLLIAEYGDALAQEMQGWLTSRAQSLAGIPVIFAIALSQSIMPIISAAFVRRDTPEVERQTSLALRMTYLSGVPAVVVMATSAFPLNTFLFKDAEGSWVIVAMVCSVLFQVLMMISGSILLGIGRPELPMKHIAVGIVVKLALSLALAPLIGIYGVVAGTALCFAVTMALNLRSLRKLIRYEAFGRRAAPFAATVALQASIGAAVGWAVYTYVHPFGVTFWDAMLQTLLAAGTTAALYPVLLLRTGAFVAADAEGLPPKARKLWDRAAPALRKLRLVR</sequence>
<gene>
    <name evidence="7" type="ORF">FE782_03575</name>
</gene>
<reference evidence="7 8" key="1">
    <citation type="submission" date="2019-05" db="EMBL/GenBank/DDBJ databases">
        <authorList>
            <person name="Narsing Rao M.P."/>
            <person name="Li W.J."/>
        </authorList>
    </citation>
    <scope>NUCLEOTIDE SEQUENCE [LARGE SCALE GENOMIC DNA]</scope>
    <source>
        <strain evidence="7 8">SYSU_K30003</strain>
    </source>
</reference>
<dbReference type="PANTHER" id="PTHR30250:SF21">
    <property type="entry name" value="LIPID II FLIPPASE MURJ"/>
    <property type="match status" value="1"/>
</dbReference>
<evidence type="ECO:0000256" key="5">
    <source>
        <dbReference type="ARBA" id="ARBA00023136"/>
    </source>
</evidence>
<feature type="transmembrane region" description="Helical" evidence="6">
    <location>
        <begin position="119"/>
        <end position="137"/>
    </location>
</feature>
<organism evidence="7 8">
    <name type="scientific">Paenibacillus antri</name>
    <dbReference type="NCBI Taxonomy" id="2582848"/>
    <lineage>
        <taxon>Bacteria</taxon>
        <taxon>Bacillati</taxon>
        <taxon>Bacillota</taxon>
        <taxon>Bacilli</taxon>
        <taxon>Bacillales</taxon>
        <taxon>Paenibacillaceae</taxon>
        <taxon>Paenibacillus</taxon>
    </lineage>
</organism>
<dbReference type="PIRSF" id="PIRSF038958">
    <property type="entry name" value="PG_synth_SpoVB"/>
    <property type="match status" value="1"/>
</dbReference>
<dbReference type="Proteomes" id="UP000309676">
    <property type="component" value="Unassembled WGS sequence"/>
</dbReference>
<evidence type="ECO:0000256" key="2">
    <source>
        <dbReference type="ARBA" id="ARBA00022475"/>
    </source>
</evidence>
<dbReference type="AlphaFoldDB" id="A0A5R9GK89"/>
<keyword evidence="3 6" id="KW-0812">Transmembrane</keyword>
<evidence type="ECO:0000256" key="1">
    <source>
        <dbReference type="ARBA" id="ARBA00004651"/>
    </source>
</evidence>
<dbReference type="OrthoDB" id="9775950at2"/>
<keyword evidence="2" id="KW-1003">Cell membrane</keyword>
<feature type="transmembrane region" description="Helical" evidence="6">
    <location>
        <begin position="512"/>
        <end position="531"/>
    </location>
</feature>
<comment type="caution">
    <text evidence="7">The sequence shown here is derived from an EMBL/GenBank/DDBJ whole genome shotgun (WGS) entry which is preliminary data.</text>
</comment>
<feature type="transmembrane region" description="Helical" evidence="6">
    <location>
        <begin position="445"/>
        <end position="464"/>
    </location>
</feature>
<evidence type="ECO:0000256" key="4">
    <source>
        <dbReference type="ARBA" id="ARBA00022989"/>
    </source>
</evidence>
<feature type="transmembrane region" description="Helical" evidence="6">
    <location>
        <begin position="476"/>
        <end position="500"/>
    </location>
</feature>
<feature type="transmembrane region" description="Helical" evidence="6">
    <location>
        <begin position="48"/>
        <end position="70"/>
    </location>
</feature>
<dbReference type="EMBL" id="VCIW01000002">
    <property type="protein sequence ID" value="TLS53363.1"/>
    <property type="molecule type" value="Genomic_DNA"/>
</dbReference>
<feature type="transmembrane region" description="Helical" evidence="6">
    <location>
        <begin position="386"/>
        <end position="409"/>
    </location>
</feature>
<dbReference type="RefSeq" id="WP_138192587.1">
    <property type="nucleotide sequence ID" value="NZ_VCIW01000002.1"/>
</dbReference>
<dbReference type="PANTHER" id="PTHR30250">
    <property type="entry name" value="PST FAMILY PREDICTED COLANIC ACID TRANSPORTER"/>
    <property type="match status" value="1"/>
</dbReference>
<feature type="transmembrane region" description="Helical" evidence="6">
    <location>
        <begin position="421"/>
        <end position="439"/>
    </location>
</feature>